<dbReference type="RefSeq" id="WP_076023530.1">
    <property type="nucleotide sequence ID" value="NZ_JAQFIK010000004.1"/>
</dbReference>
<dbReference type="EMBL" id="JARXYA010000005">
    <property type="protein sequence ID" value="MDH6503851.1"/>
    <property type="molecule type" value="Genomic_DNA"/>
</dbReference>
<comment type="caution">
    <text evidence="2">The sequence shown here is derived from an EMBL/GenBank/DDBJ whole genome shotgun (WGS) entry which is preliminary data.</text>
</comment>
<feature type="transmembrane region" description="Helical" evidence="1">
    <location>
        <begin position="195"/>
        <end position="216"/>
    </location>
</feature>
<feature type="transmembrane region" description="Helical" evidence="1">
    <location>
        <begin position="102"/>
        <end position="135"/>
    </location>
</feature>
<dbReference type="InterPro" id="IPR006160">
    <property type="entry name" value="SCFA_transpt_AtoE"/>
</dbReference>
<feature type="transmembrane region" description="Helical" evidence="1">
    <location>
        <begin position="277"/>
        <end position="299"/>
    </location>
</feature>
<feature type="transmembrane region" description="Helical" evidence="1">
    <location>
        <begin position="60"/>
        <end position="82"/>
    </location>
</feature>
<name>A0AA43M7Y4_9BURK</name>
<feature type="transmembrane region" description="Helical" evidence="1">
    <location>
        <begin position="147"/>
        <end position="168"/>
    </location>
</feature>
<feature type="transmembrane region" description="Helical" evidence="1">
    <location>
        <begin position="438"/>
        <end position="461"/>
    </location>
</feature>
<feature type="transmembrane region" description="Helical" evidence="1">
    <location>
        <begin position="250"/>
        <end position="271"/>
    </location>
</feature>
<dbReference type="Proteomes" id="UP001161160">
    <property type="component" value="Unassembled WGS sequence"/>
</dbReference>
<accession>A0AA43M7Y4</accession>
<evidence type="ECO:0000313" key="2">
    <source>
        <dbReference type="EMBL" id="MDH6503851.1"/>
    </source>
</evidence>
<keyword evidence="1" id="KW-0472">Membrane</keyword>
<keyword evidence="1" id="KW-1133">Transmembrane helix</keyword>
<dbReference type="PANTHER" id="PTHR41983:SF2">
    <property type="entry name" value="SHORT-CHAIN FATTY ACID TRANSPORTER-RELATED"/>
    <property type="match status" value="1"/>
</dbReference>
<organism evidence="2 3">
    <name type="scientific">Polynucleobacter sphagniphilus</name>
    <dbReference type="NCBI Taxonomy" id="1743169"/>
    <lineage>
        <taxon>Bacteria</taxon>
        <taxon>Pseudomonadati</taxon>
        <taxon>Pseudomonadota</taxon>
        <taxon>Betaproteobacteria</taxon>
        <taxon>Burkholderiales</taxon>
        <taxon>Burkholderiaceae</taxon>
        <taxon>Polynucleobacter</taxon>
    </lineage>
</organism>
<protein>
    <submittedName>
        <fullName evidence="2">Short-chain fatty acids transporter</fullName>
    </submittedName>
</protein>
<evidence type="ECO:0000256" key="1">
    <source>
        <dbReference type="SAM" id="Phobius"/>
    </source>
</evidence>
<keyword evidence="3" id="KW-1185">Reference proteome</keyword>
<gene>
    <name evidence="2" type="ORF">M2127_001155</name>
</gene>
<dbReference type="PANTHER" id="PTHR41983">
    <property type="entry name" value="SHORT-CHAIN FATTY ACID TRANSPORTER-RELATED"/>
    <property type="match status" value="1"/>
</dbReference>
<sequence length="471" mass="50820">MSNSIENSFFARFAIRCANWAERWFPDSWVFAVVAVIVVALATLYIGATPSDAAMAFGNGFWTLIPFTMQMAFVVIGGYVVASSPPATKLIEKMAKIPKNGRSAVCWVAGISMAASLLNWGLSLVFGGLLVRALARRTDLKMDYRAAGAAAYLGLGAVWALGLSSSAAQLQANPASLPPSVLAITGVIPFTETIFLWQSGVLLAALFIVSLIVSYVSAPGPQAARDAAGCGVDVSLPPPKLAERTRPGEWLEYSPLLIILLALLAAGWLYNEFTTKPFITAISGLNTYNFLFIMVGALLHWRPRSFLDAVSKAVPTTTGVLIQFPLYGSIAALMTQVKGVDAHTLSAHISDFFVHIASHDSYAIIMSIYSAVLGFFIPSGGGKWIIEAPYVMQVANDLQYHLGWAVQIYNAAEALPNLINPFYMLPLLGILGIKAREVIGFSFVQLLVHTPLVLFLLWMLGNTLAYIPPMH</sequence>
<dbReference type="Pfam" id="PF02667">
    <property type="entry name" value="SCFA_trans"/>
    <property type="match status" value="1"/>
</dbReference>
<dbReference type="GO" id="GO:0005886">
    <property type="term" value="C:plasma membrane"/>
    <property type="evidence" value="ECO:0007669"/>
    <property type="project" value="TreeGrafter"/>
</dbReference>
<reference evidence="2" key="1">
    <citation type="submission" date="2023-04" db="EMBL/GenBank/DDBJ databases">
        <title>Genome Encyclopedia of Bacteria and Archaea VI: Functional Genomics of Type Strains.</title>
        <authorList>
            <person name="Whitman W."/>
        </authorList>
    </citation>
    <scope>NUCLEOTIDE SEQUENCE</scope>
    <source>
        <strain evidence="2">Enz.4-51</strain>
    </source>
</reference>
<feature type="transmembrane region" description="Helical" evidence="1">
    <location>
        <begin position="29"/>
        <end position="48"/>
    </location>
</feature>
<proteinExistence type="predicted"/>
<dbReference type="GeneID" id="83596045"/>
<dbReference type="AlphaFoldDB" id="A0AA43M7Y4"/>
<keyword evidence="1" id="KW-0812">Transmembrane</keyword>
<evidence type="ECO:0000313" key="3">
    <source>
        <dbReference type="Proteomes" id="UP001161160"/>
    </source>
</evidence>